<evidence type="ECO:0000313" key="2">
    <source>
        <dbReference type="Proteomes" id="UP000009309"/>
    </source>
</evidence>
<accession>I2GJN7</accession>
<reference evidence="1 2" key="1">
    <citation type="journal article" date="2012" name="J. Bacteriol.">
        <title>Genome Sequence of the Filamentous Bacterium Fibrisoma limi BUZ 3T.</title>
        <authorList>
            <person name="Filippini M."/>
            <person name="Qi W."/>
            <person name="Jaenicke S."/>
            <person name="Goesmann A."/>
            <person name="Smits T.H."/>
            <person name="Bagheri H.C."/>
        </authorList>
    </citation>
    <scope>NUCLEOTIDE SEQUENCE [LARGE SCALE GENOMIC DNA]</scope>
    <source>
        <strain evidence="2">BUZ 3T</strain>
    </source>
</reference>
<proteinExistence type="predicted"/>
<gene>
    <name evidence="1" type="ORF">BN8_03256</name>
</gene>
<dbReference type="Proteomes" id="UP000009309">
    <property type="component" value="Unassembled WGS sequence"/>
</dbReference>
<keyword evidence="2" id="KW-1185">Reference proteome</keyword>
<name>I2GJN7_9BACT</name>
<protein>
    <submittedName>
        <fullName evidence="1">Uncharacterized protein</fullName>
    </submittedName>
</protein>
<dbReference type="STRING" id="1185876.BN8_03256"/>
<dbReference type="EMBL" id="CAIT01000006">
    <property type="protein sequence ID" value="CCH54112.1"/>
    <property type="molecule type" value="Genomic_DNA"/>
</dbReference>
<dbReference type="AlphaFoldDB" id="I2GJN7"/>
<sequence length="86" mass="9574">MVEGNYLSKIRIALQSTLLFIDYSVQTVHCVLISHSQWPQGITYAAGTNHTYQMPVAGRAVSGNIALQHSLLPIQRGVNQNRRLIN</sequence>
<comment type="caution">
    <text evidence="1">The sequence shown here is derived from an EMBL/GenBank/DDBJ whole genome shotgun (WGS) entry which is preliminary data.</text>
</comment>
<evidence type="ECO:0000313" key="1">
    <source>
        <dbReference type="EMBL" id="CCH54112.1"/>
    </source>
</evidence>
<organism evidence="1 2">
    <name type="scientific">Fibrisoma limi BUZ 3</name>
    <dbReference type="NCBI Taxonomy" id="1185876"/>
    <lineage>
        <taxon>Bacteria</taxon>
        <taxon>Pseudomonadati</taxon>
        <taxon>Bacteroidota</taxon>
        <taxon>Cytophagia</taxon>
        <taxon>Cytophagales</taxon>
        <taxon>Spirosomataceae</taxon>
        <taxon>Fibrisoma</taxon>
    </lineage>
</organism>